<dbReference type="GO" id="GO:0008270">
    <property type="term" value="F:zinc ion binding"/>
    <property type="evidence" value="ECO:0007669"/>
    <property type="project" value="UniProtKB-KW"/>
</dbReference>
<dbReference type="SUPFAM" id="SSF57850">
    <property type="entry name" value="RING/U-box"/>
    <property type="match status" value="1"/>
</dbReference>
<reference evidence="8 9" key="1">
    <citation type="submission" date="2020-06" db="EMBL/GenBank/DDBJ databases">
        <authorList>
            <person name="Li R."/>
            <person name="Bekaert M."/>
        </authorList>
    </citation>
    <scope>NUCLEOTIDE SEQUENCE [LARGE SCALE GENOMIC DNA]</scope>
    <source>
        <strain evidence="9">wild</strain>
    </source>
</reference>
<dbReference type="PROSITE" id="PS50089">
    <property type="entry name" value="ZF_RING_2"/>
    <property type="match status" value="1"/>
</dbReference>
<feature type="domain" description="RING-type" evidence="7">
    <location>
        <begin position="55"/>
        <end position="99"/>
    </location>
</feature>
<keyword evidence="3" id="KW-0862">Zinc</keyword>
<accession>A0A6J8CJR5</accession>
<dbReference type="GO" id="GO:0005634">
    <property type="term" value="C:nucleus"/>
    <property type="evidence" value="ECO:0007669"/>
    <property type="project" value="TreeGrafter"/>
</dbReference>
<dbReference type="EMBL" id="CACVKT020005631">
    <property type="protein sequence ID" value="CAC5396653.1"/>
    <property type="molecule type" value="Genomic_DNA"/>
</dbReference>
<evidence type="ECO:0000313" key="8">
    <source>
        <dbReference type="EMBL" id="CAC5396653.1"/>
    </source>
</evidence>
<evidence type="ECO:0000313" key="9">
    <source>
        <dbReference type="Proteomes" id="UP000507470"/>
    </source>
</evidence>
<evidence type="ECO:0000256" key="2">
    <source>
        <dbReference type="ARBA" id="ARBA00022771"/>
    </source>
</evidence>
<evidence type="ECO:0000256" key="5">
    <source>
        <dbReference type="PROSITE-ProRule" id="PRU00175"/>
    </source>
</evidence>
<evidence type="ECO:0000256" key="6">
    <source>
        <dbReference type="SAM" id="MobiDB-lite"/>
    </source>
</evidence>
<keyword evidence="2 5" id="KW-0863">Zinc-finger</keyword>
<dbReference type="Proteomes" id="UP000507470">
    <property type="component" value="Unassembled WGS sequence"/>
</dbReference>
<dbReference type="PANTHER" id="PTHR23059:SF4">
    <property type="entry name" value="ZINC FINGER TRAF-TYPE-CONTAINING PROTEIN 1"/>
    <property type="match status" value="1"/>
</dbReference>
<organism evidence="8 9">
    <name type="scientific">Mytilus coruscus</name>
    <name type="common">Sea mussel</name>
    <dbReference type="NCBI Taxonomy" id="42192"/>
    <lineage>
        <taxon>Eukaryota</taxon>
        <taxon>Metazoa</taxon>
        <taxon>Spiralia</taxon>
        <taxon>Lophotrochozoa</taxon>
        <taxon>Mollusca</taxon>
        <taxon>Bivalvia</taxon>
        <taxon>Autobranchia</taxon>
        <taxon>Pteriomorphia</taxon>
        <taxon>Mytilida</taxon>
        <taxon>Mytiloidea</taxon>
        <taxon>Mytilidae</taxon>
        <taxon>Mytilinae</taxon>
        <taxon>Mytilus</taxon>
    </lineage>
</organism>
<comment type="similarity">
    <text evidence="4">Belongs to the ZFTRAF1 family.</text>
</comment>
<dbReference type="InterPro" id="IPR039338">
    <property type="entry name" value="ZFTRAF1"/>
</dbReference>
<dbReference type="PANTHER" id="PTHR23059">
    <property type="entry name" value="CYSTEINE AND HISTIDINE-RICH PROTEIN 1"/>
    <property type="match status" value="1"/>
</dbReference>
<feature type="region of interest" description="Disordered" evidence="6">
    <location>
        <begin position="1"/>
        <end position="21"/>
    </location>
</feature>
<protein>
    <submittedName>
        <fullName evidence="8">Cysteine and histidine-rich protein 1-B,Cysteine and histidine-rich protein 1-A,Cysteine and histidine-rich protein 1 homolog,Cysteine and histidine-rich protein 1</fullName>
    </submittedName>
</protein>
<evidence type="ECO:0000259" key="7">
    <source>
        <dbReference type="PROSITE" id="PS50089"/>
    </source>
</evidence>
<gene>
    <name evidence="8" type="ORF">MCOR_31178</name>
</gene>
<keyword evidence="9" id="KW-1185">Reference proteome</keyword>
<evidence type="ECO:0000256" key="3">
    <source>
        <dbReference type="ARBA" id="ARBA00022833"/>
    </source>
</evidence>
<proteinExistence type="inferred from homology"/>
<evidence type="ECO:0000256" key="4">
    <source>
        <dbReference type="ARBA" id="ARBA00034319"/>
    </source>
</evidence>
<evidence type="ECO:0000256" key="1">
    <source>
        <dbReference type="ARBA" id="ARBA00022723"/>
    </source>
</evidence>
<dbReference type="OrthoDB" id="10062218at2759"/>
<keyword evidence="1" id="KW-0479">Metal-binding</keyword>
<name>A0A6J8CJR5_MYTCO</name>
<dbReference type="Gene3D" id="3.30.40.10">
    <property type="entry name" value="Zinc/RING finger domain, C3HC4 (zinc finger)"/>
    <property type="match status" value="1"/>
</dbReference>
<dbReference type="InterPro" id="IPR001841">
    <property type="entry name" value="Znf_RING"/>
</dbReference>
<dbReference type="CDD" id="cd16505">
    <property type="entry name" value="RING-HC_CYHR1"/>
    <property type="match status" value="1"/>
</dbReference>
<sequence>MSEIPGPSALATMDENSNKENMDIFYEPEKKKVKVEEKEKEKNALEYRLSGILCCAVCLDLPKTCYQCTNGHLMCAGCFNHVLADSRLKDETATCPNCRCEISKNLCSRNLAVEKAVSELPTECQYCYCHLPRNQVDYHERELCEERIKWRPCAYHVTWTCQKFVNRSTPSLCKYSRIGCCWCGPFHELAEHEIGCGHLMKPGAEIMESLAEVDKYNETQLKLYKDIVSLFSCEKVTFNDLQMKPYRTDDFTTKLFYETSRFSAFNFQWVIKARINNDQKNPALTTNRTLSYQLVLKSKFTTPISLSFIVLKGPYGEMKVNPYIYTHDFVQDNVETAYNDLPIINSVECNKLLAGRTINLRLIMVMMN</sequence>
<dbReference type="AlphaFoldDB" id="A0A6J8CJR5"/>
<dbReference type="InterPro" id="IPR013083">
    <property type="entry name" value="Znf_RING/FYVE/PHD"/>
</dbReference>